<keyword evidence="3" id="KW-1185">Reference proteome</keyword>
<dbReference type="Pfam" id="PF20209">
    <property type="entry name" value="DUF6570"/>
    <property type="match status" value="1"/>
</dbReference>
<feature type="domain" description="DUF6570" evidence="1">
    <location>
        <begin position="1"/>
        <end position="81"/>
    </location>
</feature>
<reference evidence="2" key="1">
    <citation type="submission" date="2020-11" db="EMBL/GenBank/DDBJ databases">
        <authorList>
            <consortium name="DOE Joint Genome Institute"/>
            <person name="Ahrendt S."/>
            <person name="Riley R."/>
            <person name="Andreopoulos W."/>
            <person name="LaButti K."/>
            <person name="Pangilinan J."/>
            <person name="Ruiz-duenas F.J."/>
            <person name="Barrasa J.M."/>
            <person name="Sanchez-Garcia M."/>
            <person name="Camarero S."/>
            <person name="Miyauchi S."/>
            <person name="Serrano A."/>
            <person name="Linde D."/>
            <person name="Babiker R."/>
            <person name="Drula E."/>
            <person name="Ayuso-Fernandez I."/>
            <person name="Pacheco R."/>
            <person name="Padilla G."/>
            <person name="Ferreira P."/>
            <person name="Barriuso J."/>
            <person name="Kellner H."/>
            <person name="Castanera R."/>
            <person name="Alfaro M."/>
            <person name="Ramirez L."/>
            <person name="Pisabarro A.G."/>
            <person name="Kuo A."/>
            <person name="Tritt A."/>
            <person name="Lipzen A."/>
            <person name="He G."/>
            <person name="Yan M."/>
            <person name="Ng V."/>
            <person name="Cullen D."/>
            <person name="Martin F."/>
            <person name="Rosso M.-N."/>
            <person name="Henrissat B."/>
            <person name="Hibbett D."/>
            <person name="Martinez A.T."/>
            <person name="Grigoriev I.V."/>
        </authorList>
    </citation>
    <scope>NUCLEOTIDE SEQUENCE</scope>
    <source>
        <strain evidence="2">AH 44721</strain>
    </source>
</reference>
<evidence type="ECO:0000259" key="1">
    <source>
        <dbReference type="Pfam" id="PF20209"/>
    </source>
</evidence>
<organism evidence="2 3">
    <name type="scientific">Gymnopilus junonius</name>
    <name type="common">Spectacular rustgill mushroom</name>
    <name type="synonym">Gymnopilus spectabilis subsp. junonius</name>
    <dbReference type="NCBI Taxonomy" id="109634"/>
    <lineage>
        <taxon>Eukaryota</taxon>
        <taxon>Fungi</taxon>
        <taxon>Dikarya</taxon>
        <taxon>Basidiomycota</taxon>
        <taxon>Agaricomycotina</taxon>
        <taxon>Agaricomycetes</taxon>
        <taxon>Agaricomycetidae</taxon>
        <taxon>Agaricales</taxon>
        <taxon>Agaricineae</taxon>
        <taxon>Hymenogastraceae</taxon>
        <taxon>Gymnopilus</taxon>
    </lineage>
</organism>
<dbReference type="EMBL" id="JADNYJ010000200">
    <property type="protein sequence ID" value="KAF8875201.1"/>
    <property type="molecule type" value="Genomic_DNA"/>
</dbReference>
<protein>
    <recommendedName>
        <fullName evidence="1">DUF6570 domain-containing protein</fullName>
    </recommendedName>
</protein>
<sequence>MIARCRAKCWVIQLKEENAGYGATPNTQRGLRGHVIIYPQRPSSIAEVLPPSLEEVSTPICVIFVGSHRPSDDWLRTKAKPLVHVVSDKATESLTSRYDSITPLQQNDESNSESSLNFQNVVITDVDGGGYIEVGHDPVPVNEFFNPTMFPMIYPTLFPYGIGGFENKK</sequence>
<dbReference type="OrthoDB" id="3235800at2759"/>
<accession>A0A9P5NA13</accession>
<dbReference type="InterPro" id="IPR046700">
    <property type="entry name" value="DUF6570"/>
</dbReference>
<dbReference type="AlphaFoldDB" id="A0A9P5NA13"/>
<dbReference type="Proteomes" id="UP000724874">
    <property type="component" value="Unassembled WGS sequence"/>
</dbReference>
<name>A0A9P5NA13_GYMJU</name>
<gene>
    <name evidence="2" type="ORF">CPB84DRAFT_1817803</name>
</gene>
<evidence type="ECO:0000313" key="3">
    <source>
        <dbReference type="Proteomes" id="UP000724874"/>
    </source>
</evidence>
<proteinExistence type="predicted"/>
<comment type="caution">
    <text evidence="2">The sequence shown here is derived from an EMBL/GenBank/DDBJ whole genome shotgun (WGS) entry which is preliminary data.</text>
</comment>
<evidence type="ECO:0000313" key="2">
    <source>
        <dbReference type="EMBL" id="KAF8875201.1"/>
    </source>
</evidence>